<keyword evidence="3" id="KW-1185">Reference proteome</keyword>
<organism evidence="2 3">
    <name type="scientific">Thalassiosira oceanica</name>
    <name type="common">Marine diatom</name>
    <dbReference type="NCBI Taxonomy" id="159749"/>
    <lineage>
        <taxon>Eukaryota</taxon>
        <taxon>Sar</taxon>
        <taxon>Stramenopiles</taxon>
        <taxon>Ochrophyta</taxon>
        <taxon>Bacillariophyta</taxon>
        <taxon>Coscinodiscophyceae</taxon>
        <taxon>Thalassiosirophycidae</taxon>
        <taxon>Thalassiosirales</taxon>
        <taxon>Thalassiosiraceae</taxon>
        <taxon>Thalassiosira</taxon>
    </lineage>
</organism>
<protein>
    <submittedName>
        <fullName evidence="2">Uncharacterized protein</fullName>
    </submittedName>
</protein>
<dbReference type="Proteomes" id="UP000266841">
    <property type="component" value="Unassembled WGS sequence"/>
</dbReference>
<evidence type="ECO:0000313" key="2">
    <source>
        <dbReference type="EMBL" id="EJK74518.1"/>
    </source>
</evidence>
<evidence type="ECO:0000313" key="3">
    <source>
        <dbReference type="Proteomes" id="UP000266841"/>
    </source>
</evidence>
<name>K0T6U7_THAOC</name>
<comment type="caution">
    <text evidence="2">The sequence shown here is derived from an EMBL/GenBank/DDBJ whole genome shotgun (WGS) entry which is preliminary data.</text>
</comment>
<evidence type="ECO:0000256" key="1">
    <source>
        <dbReference type="SAM" id="MobiDB-lite"/>
    </source>
</evidence>
<feature type="region of interest" description="Disordered" evidence="1">
    <location>
        <begin position="92"/>
        <end position="111"/>
    </location>
</feature>
<dbReference type="EMBL" id="AGNL01003589">
    <property type="protein sequence ID" value="EJK74518.1"/>
    <property type="molecule type" value="Genomic_DNA"/>
</dbReference>
<feature type="region of interest" description="Disordered" evidence="1">
    <location>
        <begin position="1"/>
        <end position="34"/>
    </location>
</feature>
<dbReference type="AlphaFoldDB" id="K0T6U7"/>
<proteinExistence type="predicted"/>
<reference evidence="2 3" key="1">
    <citation type="journal article" date="2012" name="Genome Biol.">
        <title>Genome and low-iron response of an oceanic diatom adapted to chronic iron limitation.</title>
        <authorList>
            <person name="Lommer M."/>
            <person name="Specht M."/>
            <person name="Roy A.S."/>
            <person name="Kraemer L."/>
            <person name="Andreson R."/>
            <person name="Gutowska M.A."/>
            <person name="Wolf J."/>
            <person name="Bergner S.V."/>
            <person name="Schilhabel M.B."/>
            <person name="Klostermeier U.C."/>
            <person name="Beiko R.G."/>
            <person name="Rosenstiel P."/>
            <person name="Hippler M."/>
            <person name="Laroche J."/>
        </authorList>
    </citation>
    <scope>NUCLEOTIDE SEQUENCE [LARGE SCALE GENOMIC DNA]</scope>
    <source>
        <strain evidence="2 3">CCMP1005</strain>
    </source>
</reference>
<gene>
    <name evidence="2" type="ORF">THAOC_03794</name>
</gene>
<sequence length="111" mass="12023">MTSGVSRQATNGRSKLKRTESGFPTWGTKARPVGPNDFVQAIKKVKKTAMRAEIRREMKRATAAAAQDDKAPGNTSIDRQQLMALVMQAASSIQMNQAREGTSGDDSPPDM</sequence>
<feature type="compositionally biased region" description="Polar residues" evidence="1">
    <location>
        <begin position="1"/>
        <end position="13"/>
    </location>
</feature>
<accession>K0T6U7</accession>